<organism evidence="2 3">
    <name type="scientific">Ferrovibrio terrae</name>
    <dbReference type="NCBI Taxonomy" id="2594003"/>
    <lineage>
        <taxon>Bacteria</taxon>
        <taxon>Pseudomonadati</taxon>
        <taxon>Pseudomonadota</taxon>
        <taxon>Alphaproteobacteria</taxon>
        <taxon>Rhodospirillales</taxon>
        <taxon>Rhodospirillaceae</taxon>
        <taxon>Ferrovibrio</taxon>
    </lineage>
</organism>
<feature type="compositionally biased region" description="Basic and acidic residues" evidence="1">
    <location>
        <begin position="24"/>
        <end position="35"/>
    </location>
</feature>
<evidence type="ECO:0000313" key="2">
    <source>
        <dbReference type="EMBL" id="QDO99195.1"/>
    </source>
</evidence>
<dbReference type="RefSeq" id="WP_144258191.1">
    <property type="nucleotide sequence ID" value="NZ_CP041636.1"/>
</dbReference>
<dbReference type="OrthoDB" id="8402090at2"/>
<name>A0A516H659_9PROT</name>
<sequence>MTSAISSYFNNPYYGINQASGVKPTDHAKSQEDAAKQGASGLGAAPELGKNAREEFLDYAKLSVPERIRKQFLESKGLDEKSLAAMSEEDRKAIEDEFRELLEQKFKDEINKKGEQTGLVANILV</sequence>
<feature type="region of interest" description="Disordered" evidence="1">
    <location>
        <begin position="19"/>
        <end position="47"/>
    </location>
</feature>
<proteinExistence type="predicted"/>
<dbReference type="KEGG" id="fer:FNB15_18790"/>
<evidence type="ECO:0000256" key="1">
    <source>
        <dbReference type="SAM" id="MobiDB-lite"/>
    </source>
</evidence>
<dbReference type="Proteomes" id="UP000317496">
    <property type="component" value="Chromosome"/>
</dbReference>
<gene>
    <name evidence="2" type="ORF">FNB15_18790</name>
</gene>
<evidence type="ECO:0000313" key="3">
    <source>
        <dbReference type="Proteomes" id="UP000317496"/>
    </source>
</evidence>
<keyword evidence="3" id="KW-1185">Reference proteome</keyword>
<dbReference type="AlphaFoldDB" id="A0A516H659"/>
<accession>A0A516H659</accession>
<reference evidence="2 3" key="1">
    <citation type="submission" date="2019-07" db="EMBL/GenBank/DDBJ databases">
        <title>Genome sequencing for Ferrovibrio sp. K5.</title>
        <authorList>
            <person name="Park S.-J."/>
        </authorList>
    </citation>
    <scope>NUCLEOTIDE SEQUENCE [LARGE SCALE GENOMIC DNA]</scope>
    <source>
        <strain evidence="2 3">K5</strain>
    </source>
</reference>
<protein>
    <submittedName>
        <fullName evidence="2">Uncharacterized protein</fullName>
    </submittedName>
</protein>
<dbReference type="EMBL" id="CP041636">
    <property type="protein sequence ID" value="QDO99195.1"/>
    <property type="molecule type" value="Genomic_DNA"/>
</dbReference>